<dbReference type="RefSeq" id="WP_226580720.1">
    <property type="nucleotide sequence ID" value="NZ_BLAY01000039.1"/>
</dbReference>
<evidence type="ECO:0000259" key="3">
    <source>
        <dbReference type="PROSITE" id="PS50110"/>
    </source>
</evidence>
<gene>
    <name evidence="4" type="ORF">MiSe_28610</name>
</gene>
<dbReference type="InterPro" id="IPR001789">
    <property type="entry name" value="Sig_transdc_resp-reg_receiver"/>
</dbReference>
<evidence type="ECO:0000256" key="2">
    <source>
        <dbReference type="PROSITE-ProRule" id="PRU00169"/>
    </source>
</evidence>
<keyword evidence="1" id="KW-0597">Phosphoprotein</keyword>
<comment type="caution">
    <text evidence="4">The sequence shown here is derived from an EMBL/GenBank/DDBJ whole genome shotgun (WGS) entry which is preliminary data.</text>
</comment>
<proteinExistence type="predicted"/>
<protein>
    <submittedName>
        <fullName evidence="4">Response regulator receiver modulated PAS/PAC sensor protein</fullName>
    </submittedName>
</protein>
<feature type="domain" description="Response regulatory" evidence="3">
    <location>
        <begin position="12"/>
        <end position="128"/>
    </location>
</feature>
<dbReference type="PROSITE" id="PS50110">
    <property type="entry name" value="RESPONSE_REGULATORY"/>
    <property type="match status" value="1"/>
</dbReference>
<comment type="caution">
    <text evidence="2">Lacks conserved residue(s) required for the propagation of feature annotation.</text>
</comment>
<dbReference type="Gene3D" id="3.40.50.2300">
    <property type="match status" value="1"/>
</dbReference>
<dbReference type="SMART" id="SM00448">
    <property type="entry name" value="REC"/>
    <property type="match status" value="1"/>
</dbReference>
<evidence type="ECO:0000256" key="1">
    <source>
        <dbReference type="ARBA" id="ARBA00022553"/>
    </source>
</evidence>
<dbReference type="SUPFAM" id="SSF52172">
    <property type="entry name" value="CheY-like"/>
    <property type="match status" value="1"/>
</dbReference>
<keyword evidence="5" id="KW-1185">Reference proteome</keyword>
<dbReference type="Pfam" id="PF00072">
    <property type="entry name" value="Response_reg"/>
    <property type="match status" value="1"/>
</dbReference>
<organism evidence="4 5">
    <name type="scientific">Microseira wollei NIES-4236</name>
    <dbReference type="NCBI Taxonomy" id="2530354"/>
    <lineage>
        <taxon>Bacteria</taxon>
        <taxon>Bacillati</taxon>
        <taxon>Cyanobacteriota</taxon>
        <taxon>Cyanophyceae</taxon>
        <taxon>Oscillatoriophycideae</taxon>
        <taxon>Aerosakkonematales</taxon>
        <taxon>Aerosakkonemataceae</taxon>
        <taxon>Microseira</taxon>
    </lineage>
</organism>
<sequence>MKENLVSVTGSTLLIIDDRPHNLLFLSTLLIKQGYKLRKALTGATAIKTVQTKLPDLILLKMYLRDMSGYEVCAALKANPGTCSIPIIFMDVPTQFDDVVKIFSVGAADYITEPLKVEEVLVRVNYQLTIKKLPTQLAKKNAKLRQEILARKRAEYSLKK</sequence>
<dbReference type="PANTHER" id="PTHR44591">
    <property type="entry name" value="STRESS RESPONSE REGULATOR PROTEIN 1"/>
    <property type="match status" value="1"/>
</dbReference>
<dbReference type="Proteomes" id="UP001050975">
    <property type="component" value="Unassembled WGS sequence"/>
</dbReference>
<dbReference type="GO" id="GO:0000160">
    <property type="term" value="P:phosphorelay signal transduction system"/>
    <property type="evidence" value="ECO:0007669"/>
    <property type="project" value="InterPro"/>
</dbReference>
<dbReference type="InterPro" id="IPR011006">
    <property type="entry name" value="CheY-like_superfamily"/>
</dbReference>
<dbReference type="AlphaFoldDB" id="A0AAV3XCP9"/>
<name>A0AAV3XCP9_9CYAN</name>
<evidence type="ECO:0000313" key="4">
    <source>
        <dbReference type="EMBL" id="GET38107.1"/>
    </source>
</evidence>
<dbReference type="EMBL" id="BLAY01000039">
    <property type="protein sequence ID" value="GET38107.1"/>
    <property type="molecule type" value="Genomic_DNA"/>
</dbReference>
<accession>A0AAV3XCP9</accession>
<evidence type="ECO:0000313" key="5">
    <source>
        <dbReference type="Proteomes" id="UP001050975"/>
    </source>
</evidence>
<dbReference type="PANTHER" id="PTHR44591:SF3">
    <property type="entry name" value="RESPONSE REGULATORY DOMAIN-CONTAINING PROTEIN"/>
    <property type="match status" value="1"/>
</dbReference>
<reference evidence="4" key="1">
    <citation type="submission" date="2019-10" db="EMBL/GenBank/DDBJ databases">
        <title>Draft genome sequece of Microseira wollei NIES-4236.</title>
        <authorList>
            <person name="Yamaguchi H."/>
            <person name="Suzuki S."/>
            <person name="Kawachi M."/>
        </authorList>
    </citation>
    <scope>NUCLEOTIDE SEQUENCE</scope>
    <source>
        <strain evidence="4">NIES-4236</strain>
    </source>
</reference>
<dbReference type="InterPro" id="IPR050595">
    <property type="entry name" value="Bact_response_regulator"/>
</dbReference>